<dbReference type="GO" id="GO:0043139">
    <property type="term" value="F:5'-3' DNA helicase activity"/>
    <property type="evidence" value="ECO:0007669"/>
    <property type="project" value="UniProtKB-EC"/>
</dbReference>
<reference evidence="3" key="1">
    <citation type="submission" date="2019-10" db="EMBL/GenBank/DDBJ databases">
        <title>Conservation and host-specific expression of non-tandemly repeated heterogenous ribosome RNA gene in arbuscular mycorrhizal fungi.</title>
        <authorList>
            <person name="Maeda T."/>
            <person name="Kobayashi Y."/>
            <person name="Nakagawa T."/>
            <person name="Ezawa T."/>
            <person name="Yamaguchi K."/>
            <person name="Bino T."/>
            <person name="Nishimoto Y."/>
            <person name="Shigenobu S."/>
            <person name="Kawaguchi M."/>
        </authorList>
    </citation>
    <scope>NUCLEOTIDE SEQUENCE</scope>
    <source>
        <strain evidence="3">HR1</strain>
    </source>
</reference>
<dbReference type="GO" id="GO:0005524">
    <property type="term" value="F:ATP binding"/>
    <property type="evidence" value="ECO:0007669"/>
    <property type="project" value="UniProtKB-KW"/>
</dbReference>
<dbReference type="InterPro" id="IPR027417">
    <property type="entry name" value="P-loop_NTPase"/>
</dbReference>
<name>A0A8H3LTU6_9GLOM</name>
<dbReference type="InterPro" id="IPR051055">
    <property type="entry name" value="PIF1_helicase"/>
</dbReference>
<protein>
    <recommendedName>
        <fullName evidence="1">ATP-dependent DNA helicase</fullName>
        <ecNumber evidence="1">5.6.2.3</ecNumber>
    </recommendedName>
</protein>
<dbReference type="Proteomes" id="UP000615446">
    <property type="component" value="Unassembled WGS sequence"/>
</dbReference>
<dbReference type="GO" id="GO:0016787">
    <property type="term" value="F:hydrolase activity"/>
    <property type="evidence" value="ECO:0007669"/>
    <property type="project" value="UniProtKB-KW"/>
</dbReference>
<dbReference type="GO" id="GO:0006310">
    <property type="term" value="P:DNA recombination"/>
    <property type="evidence" value="ECO:0007669"/>
    <property type="project" value="UniProtKB-KW"/>
</dbReference>
<gene>
    <name evidence="3" type="ORF">RCL2_001971000</name>
</gene>
<dbReference type="GO" id="GO:0006281">
    <property type="term" value="P:DNA repair"/>
    <property type="evidence" value="ECO:0007669"/>
    <property type="project" value="UniProtKB-KW"/>
</dbReference>
<keyword evidence="1" id="KW-0227">DNA damage</keyword>
<comment type="similarity">
    <text evidence="1">Belongs to the helicase family.</text>
</comment>
<dbReference type="GO" id="GO:0000723">
    <property type="term" value="P:telomere maintenance"/>
    <property type="evidence" value="ECO:0007669"/>
    <property type="project" value="InterPro"/>
</dbReference>
<dbReference type="EC" id="5.6.2.3" evidence="1"/>
<dbReference type="EMBL" id="BLAL01000218">
    <property type="protein sequence ID" value="GES92949.1"/>
    <property type="molecule type" value="Genomic_DNA"/>
</dbReference>
<keyword evidence="1" id="KW-0233">DNA recombination</keyword>
<organism evidence="3 4">
    <name type="scientific">Rhizophagus clarus</name>
    <dbReference type="NCBI Taxonomy" id="94130"/>
    <lineage>
        <taxon>Eukaryota</taxon>
        <taxon>Fungi</taxon>
        <taxon>Fungi incertae sedis</taxon>
        <taxon>Mucoromycota</taxon>
        <taxon>Glomeromycotina</taxon>
        <taxon>Glomeromycetes</taxon>
        <taxon>Glomerales</taxon>
        <taxon>Glomeraceae</taxon>
        <taxon>Rhizophagus</taxon>
    </lineage>
</organism>
<dbReference type="Pfam" id="PF05970">
    <property type="entry name" value="PIF1"/>
    <property type="match status" value="1"/>
</dbReference>
<dbReference type="OrthoDB" id="2325450at2759"/>
<sequence>MHDQNLRQELKKIKFIIIDEISMVSADLLSFISDLFTKLHNKPIKFGGIPILLIGDLAQLPPVKGAQVFFSPVWKIFFPLFLTFSRRQQNDLPFYSLLQNVSFGIITDNDKKMIFEKHATIDSQLPSLQLNQSPLISIAKDYYNDGPINTDETDKMFNKHTNYPREVILKEGCQVMFLNIKYFFKRVYNGSIGVVLRVLNESLIEVVFSISTVSLDTSMFAYGQSYVAMSRTTSRQTLDITYFDLISIKADKKMIKKYEKLQKENRTKLRKYLIDI</sequence>
<dbReference type="Gene3D" id="3.40.50.300">
    <property type="entry name" value="P-loop containing nucleotide triphosphate hydrolases"/>
    <property type="match status" value="1"/>
</dbReference>
<keyword evidence="1" id="KW-0378">Hydrolase</keyword>
<dbReference type="PANTHER" id="PTHR47642">
    <property type="entry name" value="ATP-DEPENDENT DNA HELICASE"/>
    <property type="match status" value="1"/>
</dbReference>
<comment type="cofactor">
    <cofactor evidence="1">
        <name>Mg(2+)</name>
        <dbReference type="ChEBI" id="CHEBI:18420"/>
    </cofactor>
</comment>
<evidence type="ECO:0000313" key="3">
    <source>
        <dbReference type="EMBL" id="GES92949.1"/>
    </source>
</evidence>
<dbReference type="InterPro" id="IPR010285">
    <property type="entry name" value="DNA_helicase_pif1-like_DEAD"/>
</dbReference>
<comment type="catalytic activity">
    <reaction evidence="1">
        <text>ATP + H2O = ADP + phosphate + H(+)</text>
        <dbReference type="Rhea" id="RHEA:13065"/>
        <dbReference type="ChEBI" id="CHEBI:15377"/>
        <dbReference type="ChEBI" id="CHEBI:15378"/>
        <dbReference type="ChEBI" id="CHEBI:30616"/>
        <dbReference type="ChEBI" id="CHEBI:43474"/>
        <dbReference type="ChEBI" id="CHEBI:456216"/>
        <dbReference type="EC" id="5.6.2.3"/>
    </reaction>
</comment>
<accession>A0A8H3LTU6</accession>
<evidence type="ECO:0000313" key="4">
    <source>
        <dbReference type="Proteomes" id="UP000615446"/>
    </source>
</evidence>
<dbReference type="AlphaFoldDB" id="A0A8H3LTU6"/>
<evidence type="ECO:0000256" key="1">
    <source>
        <dbReference type="RuleBase" id="RU363044"/>
    </source>
</evidence>
<keyword evidence="1" id="KW-0067">ATP-binding</keyword>
<keyword evidence="1 3" id="KW-0347">Helicase</keyword>
<dbReference type="SUPFAM" id="SSF52540">
    <property type="entry name" value="P-loop containing nucleoside triphosphate hydrolases"/>
    <property type="match status" value="1"/>
</dbReference>
<keyword evidence="1" id="KW-0234">DNA repair</keyword>
<proteinExistence type="inferred from homology"/>
<keyword evidence="1" id="KW-0547">Nucleotide-binding</keyword>
<comment type="caution">
    <text evidence="3">The sequence shown here is derived from an EMBL/GenBank/DDBJ whole genome shotgun (WGS) entry which is preliminary data.</text>
</comment>
<evidence type="ECO:0000259" key="2">
    <source>
        <dbReference type="Pfam" id="PF05970"/>
    </source>
</evidence>
<feature type="domain" description="DNA helicase Pif1-like DEAD-box helicase" evidence="2">
    <location>
        <begin position="3"/>
        <end position="90"/>
    </location>
</feature>